<dbReference type="KEGG" id="adu:107489219"/>
<dbReference type="Proteomes" id="UP000515211">
    <property type="component" value="Chromosome 5"/>
</dbReference>
<proteinExistence type="predicted"/>
<dbReference type="GeneID" id="107489219"/>
<reference evidence="2" key="2">
    <citation type="submission" date="2025-08" db="UniProtKB">
        <authorList>
            <consortium name="RefSeq"/>
        </authorList>
    </citation>
    <scope>IDENTIFICATION</scope>
    <source>
        <tissue evidence="2">Whole plant</tissue>
    </source>
</reference>
<dbReference type="PANTHER" id="PTHR33240:SF15">
    <property type="entry name" value="GAG-PRO-LIKE PROTEIN"/>
    <property type="match status" value="1"/>
</dbReference>
<protein>
    <submittedName>
        <fullName evidence="2">Uncharacterized protein LOC107489219</fullName>
    </submittedName>
</protein>
<dbReference type="PANTHER" id="PTHR33240">
    <property type="entry name" value="OS08G0508500 PROTEIN"/>
    <property type="match status" value="1"/>
</dbReference>
<dbReference type="RefSeq" id="XP_015965471.1">
    <property type="nucleotide sequence ID" value="XM_016109985.1"/>
</dbReference>
<reference evidence="1" key="1">
    <citation type="journal article" date="2016" name="Nat. Genet.">
        <title>The genome sequences of Arachis duranensis and Arachis ipaensis, the diploid ancestors of cultivated peanut.</title>
        <authorList>
            <person name="Bertioli D.J."/>
            <person name="Cannon S.B."/>
            <person name="Froenicke L."/>
            <person name="Huang G."/>
            <person name="Farmer A.D."/>
            <person name="Cannon E.K."/>
            <person name="Liu X."/>
            <person name="Gao D."/>
            <person name="Clevenger J."/>
            <person name="Dash S."/>
            <person name="Ren L."/>
            <person name="Moretzsohn M.C."/>
            <person name="Shirasawa K."/>
            <person name="Huang W."/>
            <person name="Vidigal B."/>
            <person name="Abernathy B."/>
            <person name="Chu Y."/>
            <person name="Niederhuth C.E."/>
            <person name="Umale P."/>
            <person name="Araujo A.C."/>
            <person name="Kozik A."/>
            <person name="Kim K.D."/>
            <person name="Burow M.D."/>
            <person name="Varshney R.K."/>
            <person name="Wang X."/>
            <person name="Zhang X."/>
            <person name="Barkley N."/>
            <person name="Guimaraes P.M."/>
            <person name="Isobe S."/>
            <person name="Guo B."/>
            <person name="Liao B."/>
            <person name="Stalker H.T."/>
            <person name="Schmitz R.J."/>
            <person name="Scheffler B.E."/>
            <person name="Leal-Bertioli S.C."/>
            <person name="Xun X."/>
            <person name="Jackson S.A."/>
            <person name="Michelmore R."/>
            <person name="Ozias-Akins P."/>
        </authorList>
    </citation>
    <scope>NUCLEOTIDE SEQUENCE [LARGE SCALE GENOMIC DNA]</scope>
    <source>
        <strain evidence="1">cv. V14167</strain>
    </source>
</reference>
<dbReference type="AlphaFoldDB" id="A0A6P4DJ37"/>
<sequence>MDVYREIYNTEKIPPPHPIKHKRGGGNRTEYCEYHQIYRHSTNECFDLKNVIERLAREGRLDWFLASKTERPRKRRREEEMERVERPHHTPKRHVHMINGGFARGGISKSSCKRHLKEVYHVGGGDRSADLPNITFFQDAVGIIPGHDDPMVITMILANANLHQTLVDQGSSSDILFKSAFNKLGLQDKELRAYPNSLFGLGDTPIQLLGYISLHTTFGKGTRSRTVNIDYIVVDVNSAYNAPIGQRTLNQLTTVVFTPHLCMKFPIPEGIDTIKGDQKIARRCYNESLNLKGDPKGEEINTIKLEGVQAREEL</sequence>
<organism evidence="1 2">
    <name type="scientific">Arachis duranensis</name>
    <name type="common">Wild peanut</name>
    <dbReference type="NCBI Taxonomy" id="130453"/>
    <lineage>
        <taxon>Eukaryota</taxon>
        <taxon>Viridiplantae</taxon>
        <taxon>Streptophyta</taxon>
        <taxon>Embryophyta</taxon>
        <taxon>Tracheophyta</taxon>
        <taxon>Spermatophyta</taxon>
        <taxon>Magnoliopsida</taxon>
        <taxon>eudicotyledons</taxon>
        <taxon>Gunneridae</taxon>
        <taxon>Pentapetalae</taxon>
        <taxon>rosids</taxon>
        <taxon>fabids</taxon>
        <taxon>Fabales</taxon>
        <taxon>Fabaceae</taxon>
        <taxon>Papilionoideae</taxon>
        <taxon>50 kb inversion clade</taxon>
        <taxon>dalbergioids sensu lato</taxon>
        <taxon>Dalbergieae</taxon>
        <taxon>Pterocarpus clade</taxon>
        <taxon>Arachis</taxon>
    </lineage>
</organism>
<name>A0A6P4DJ37_ARADU</name>
<gene>
    <name evidence="2" type="primary">LOC107489219</name>
</gene>
<evidence type="ECO:0000313" key="1">
    <source>
        <dbReference type="Proteomes" id="UP000515211"/>
    </source>
</evidence>
<accession>A0A6P4DJ37</accession>
<evidence type="ECO:0000313" key="2">
    <source>
        <dbReference type="RefSeq" id="XP_015965471.1"/>
    </source>
</evidence>
<keyword evidence="1" id="KW-1185">Reference proteome</keyword>